<organism evidence="2 3">
    <name type="scientific">Oscillatoria acuminata PCC 6304</name>
    <dbReference type="NCBI Taxonomy" id="56110"/>
    <lineage>
        <taxon>Bacteria</taxon>
        <taxon>Bacillati</taxon>
        <taxon>Cyanobacteriota</taxon>
        <taxon>Cyanophyceae</taxon>
        <taxon>Oscillatoriophycideae</taxon>
        <taxon>Oscillatoriales</taxon>
        <taxon>Oscillatoriaceae</taxon>
        <taxon>Oscillatoria</taxon>
    </lineage>
</organism>
<keyword evidence="1" id="KW-1133">Transmembrane helix</keyword>
<feature type="transmembrane region" description="Helical" evidence="1">
    <location>
        <begin position="75"/>
        <end position="96"/>
    </location>
</feature>
<reference evidence="2 3" key="1">
    <citation type="submission" date="2012-06" db="EMBL/GenBank/DDBJ databases">
        <title>Finished chromosome of genome of Oscillatoria acuminata PCC 6304.</title>
        <authorList>
            <consortium name="US DOE Joint Genome Institute"/>
            <person name="Gugger M."/>
            <person name="Coursin T."/>
            <person name="Rippka R."/>
            <person name="Tandeau De Marsac N."/>
            <person name="Huntemann M."/>
            <person name="Wei C.-L."/>
            <person name="Han J."/>
            <person name="Detter J.C."/>
            <person name="Han C."/>
            <person name="Tapia R."/>
            <person name="Davenport K."/>
            <person name="Daligault H."/>
            <person name="Erkkila T."/>
            <person name="Gu W."/>
            <person name="Munk A.C.C."/>
            <person name="Teshima H."/>
            <person name="Xu Y."/>
            <person name="Chain P."/>
            <person name="Chen A."/>
            <person name="Krypides N."/>
            <person name="Mavromatis K."/>
            <person name="Markowitz V."/>
            <person name="Szeto E."/>
            <person name="Ivanova N."/>
            <person name="Mikhailova N."/>
            <person name="Ovchinnikova G."/>
            <person name="Pagani I."/>
            <person name="Pati A."/>
            <person name="Goodwin L."/>
            <person name="Peters L."/>
            <person name="Pitluck S."/>
            <person name="Woyke T."/>
            <person name="Kerfeld C."/>
        </authorList>
    </citation>
    <scope>NUCLEOTIDE SEQUENCE [LARGE SCALE GENOMIC DNA]</scope>
    <source>
        <strain evidence="2 3">PCC 6304</strain>
    </source>
</reference>
<dbReference type="AlphaFoldDB" id="K9TM30"/>
<gene>
    <name evidence="2" type="ORF">Oscil6304_3508</name>
</gene>
<feature type="transmembrane region" description="Helical" evidence="1">
    <location>
        <begin position="45"/>
        <end position="63"/>
    </location>
</feature>
<dbReference type="RefSeq" id="WP_015149704.1">
    <property type="nucleotide sequence ID" value="NC_019693.1"/>
</dbReference>
<dbReference type="Proteomes" id="UP000010367">
    <property type="component" value="Chromosome"/>
</dbReference>
<dbReference type="KEGG" id="oac:Oscil6304_3508"/>
<dbReference type="HOGENOM" id="CLU_2080911_0_0_3"/>
<sequence>MNSSFTRSELRKVAKYYRLVSWAILASLGVNLLLLLSASSPSTQLIVLILLIVVGIFQFYVLYNLGKSLNLPGALIILIVLSAFVPLLALALLAYMHDRAMKLFKSAGVKVGFMGANPASIKDE</sequence>
<dbReference type="OrthoDB" id="3078465at2"/>
<keyword evidence="1" id="KW-0812">Transmembrane</keyword>
<name>K9TM30_9CYAN</name>
<dbReference type="InParanoid" id="K9TM30"/>
<feature type="transmembrane region" description="Helical" evidence="1">
    <location>
        <begin position="20"/>
        <end position="38"/>
    </location>
</feature>
<evidence type="ECO:0000313" key="3">
    <source>
        <dbReference type="Proteomes" id="UP000010367"/>
    </source>
</evidence>
<dbReference type="EMBL" id="CP003607">
    <property type="protein sequence ID" value="AFY83074.1"/>
    <property type="molecule type" value="Genomic_DNA"/>
</dbReference>
<proteinExistence type="predicted"/>
<dbReference type="STRING" id="56110.Oscil6304_3508"/>
<evidence type="ECO:0000313" key="2">
    <source>
        <dbReference type="EMBL" id="AFY83074.1"/>
    </source>
</evidence>
<evidence type="ECO:0000256" key="1">
    <source>
        <dbReference type="SAM" id="Phobius"/>
    </source>
</evidence>
<accession>K9TM30</accession>
<dbReference type="eggNOG" id="COG1266">
    <property type="taxonomic scope" value="Bacteria"/>
</dbReference>
<keyword evidence="1" id="KW-0472">Membrane</keyword>
<keyword evidence="3" id="KW-1185">Reference proteome</keyword>
<protein>
    <submittedName>
        <fullName evidence="2">Uncharacterized protein</fullName>
    </submittedName>
</protein>